<dbReference type="SUPFAM" id="SSF58104">
    <property type="entry name" value="Methyl-accepting chemotaxis protein (MCP) signaling domain"/>
    <property type="match status" value="1"/>
</dbReference>
<dbReference type="Gene3D" id="3.30.450.20">
    <property type="entry name" value="PAS domain"/>
    <property type="match status" value="1"/>
</dbReference>
<sequence>MNFRNWPIAKQIGTLAFILTVLVFGIVGVFSYKTAAQALKDKALSAMAKEMHSVNDLLELQYKSLLVIADRNASVFNEMYPGEFSKPVGETTDVMGKATPTLKHNNELVNSSISKVDRFANLTGGNATVFVKDGDDFLRISTSLKKADGTRAVGTYLGKNHPGYNKLLNGENYKGYANLFGKDYMTEYRAIKDKQGTVVGILYTGFDISESLAQIKQAVKQLRIEESGSYSLLNQEQSVVADNILPEGEKPTAAQLDGLPLQALLNDHNLQQYQSADGTPMYAMSDVIPGWQWLLVGKVKAKELNEESTTLLLINTAASFVGILAITAFLSLVLLNTVKPLRRLQLHMEELGKGDLSVDLPATDSQSNNEVSRITASARHMTQNLRQLIQELLNSVQTVDYQAEQAQEIAKLNGEEAKALMGQTDQIATAIEEMSTSIRDVANHAGQSAEQSAEVDSASRDGHQQLRQVVDSLKTLAQQLNLSQQAVEGVAKESEAINTITDVINGIAEQTNLLALNAAIEAARAGEQGRGFAVVADEVRTLASRTQASISEISQTIVHLQAKIKDTASRMTQSHELGNSSANQGEAANQQLSAITERIASLAISVSSIASATEQQSAVADEVTRNLHEITELAREGDTRAHETVKSAQELADVAAALKRQIGVFRV</sequence>
<dbReference type="Pfam" id="PF17201">
    <property type="entry name" value="Cache_3-Cache_2"/>
    <property type="match status" value="1"/>
</dbReference>
<dbReference type="EMBL" id="CP073587">
    <property type="protein sequence ID" value="QUN06812.1"/>
    <property type="molecule type" value="Genomic_DNA"/>
</dbReference>
<reference evidence="8 9" key="1">
    <citation type="submission" date="2021-04" db="EMBL/GenBank/DDBJ databases">
        <title>Novel species identification of genus Shewanella.</title>
        <authorList>
            <person name="Liu G."/>
        </authorList>
    </citation>
    <scope>NUCLEOTIDE SEQUENCE [LARGE SCALE GENOMIC DNA]</scope>
    <source>
        <strain evidence="8 9">FJAT-54481</strain>
    </source>
</reference>
<dbReference type="Proteomes" id="UP000679575">
    <property type="component" value="Chromosome"/>
</dbReference>
<evidence type="ECO:0000313" key="9">
    <source>
        <dbReference type="Proteomes" id="UP000679575"/>
    </source>
</evidence>
<dbReference type="CDD" id="cd06225">
    <property type="entry name" value="HAMP"/>
    <property type="match status" value="1"/>
</dbReference>
<proteinExistence type="inferred from homology"/>
<dbReference type="RefSeq" id="WP_212595821.1">
    <property type="nucleotide sequence ID" value="NZ_CP073587.1"/>
</dbReference>
<dbReference type="SMART" id="SM00304">
    <property type="entry name" value="HAMP"/>
    <property type="match status" value="1"/>
</dbReference>
<name>A0ABX7YVH2_9GAMM</name>
<comment type="similarity">
    <text evidence="3">Belongs to the methyl-accepting chemotaxis (MCP) protein family.</text>
</comment>
<evidence type="ECO:0000256" key="3">
    <source>
        <dbReference type="ARBA" id="ARBA00029447"/>
    </source>
</evidence>
<keyword evidence="5" id="KW-0472">Membrane</keyword>
<evidence type="ECO:0000313" key="8">
    <source>
        <dbReference type="EMBL" id="QUN06812.1"/>
    </source>
</evidence>
<dbReference type="CDD" id="cd11386">
    <property type="entry name" value="MCP_signal"/>
    <property type="match status" value="1"/>
</dbReference>
<protein>
    <submittedName>
        <fullName evidence="8">Methyl-accepting chemotaxis protein</fullName>
    </submittedName>
</protein>
<feature type="transmembrane region" description="Helical" evidence="5">
    <location>
        <begin position="312"/>
        <end position="335"/>
    </location>
</feature>
<dbReference type="Gene3D" id="1.10.287.950">
    <property type="entry name" value="Methyl-accepting chemotaxis protein"/>
    <property type="match status" value="1"/>
</dbReference>
<dbReference type="SMART" id="SM00283">
    <property type="entry name" value="MA"/>
    <property type="match status" value="1"/>
</dbReference>
<evidence type="ECO:0000256" key="1">
    <source>
        <dbReference type="ARBA" id="ARBA00004370"/>
    </source>
</evidence>
<comment type="subcellular location">
    <subcellularLocation>
        <location evidence="1">Membrane</location>
    </subcellularLocation>
</comment>
<dbReference type="PROSITE" id="PS50111">
    <property type="entry name" value="CHEMOTAXIS_TRANSDUC_2"/>
    <property type="match status" value="1"/>
</dbReference>
<feature type="domain" description="HAMP" evidence="7">
    <location>
        <begin position="335"/>
        <end position="390"/>
    </location>
</feature>
<dbReference type="InterPro" id="IPR029151">
    <property type="entry name" value="Sensor-like_sf"/>
</dbReference>
<feature type="domain" description="Methyl-accepting transducer" evidence="6">
    <location>
        <begin position="395"/>
        <end position="631"/>
    </location>
</feature>
<dbReference type="PROSITE" id="PS50885">
    <property type="entry name" value="HAMP"/>
    <property type="match status" value="1"/>
</dbReference>
<keyword evidence="2 4" id="KW-0807">Transducer</keyword>
<dbReference type="Pfam" id="PF00015">
    <property type="entry name" value="MCPsignal"/>
    <property type="match status" value="1"/>
</dbReference>
<gene>
    <name evidence="8" type="ORF">KDN34_05000</name>
</gene>
<dbReference type="PANTHER" id="PTHR32089">
    <property type="entry name" value="METHYL-ACCEPTING CHEMOTAXIS PROTEIN MCPB"/>
    <property type="match status" value="1"/>
</dbReference>
<accession>A0ABX7YVH2</accession>
<dbReference type="InterPro" id="IPR033462">
    <property type="entry name" value="Cache_3-Cache_2"/>
</dbReference>
<evidence type="ECO:0000259" key="7">
    <source>
        <dbReference type="PROSITE" id="PS50885"/>
    </source>
</evidence>
<evidence type="ECO:0000256" key="2">
    <source>
        <dbReference type="ARBA" id="ARBA00023224"/>
    </source>
</evidence>
<keyword evidence="5" id="KW-1133">Transmembrane helix</keyword>
<dbReference type="SUPFAM" id="SSF103190">
    <property type="entry name" value="Sensory domain-like"/>
    <property type="match status" value="1"/>
</dbReference>
<evidence type="ECO:0000259" key="6">
    <source>
        <dbReference type="PROSITE" id="PS50111"/>
    </source>
</evidence>
<keyword evidence="9" id="KW-1185">Reference proteome</keyword>
<feature type="transmembrane region" description="Helical" evidence="5">
    <location>
        <begin position="12"/>
        <end position="32"/>
    </location>
</feature>
<dbReference type="InterPro" id="IPR004090">
    <property type="entry name" value="Chemotax_Me-accpt_rcpt"/>
</dbReference>
<dbReference type="InterPro" id="IPR004089">
    <property type="entry name" value="MCPsignal_dom"/>
</dbReference>
<organism evidence="8 9">
    <name type="scientific">Shewanella yunxiaonensis</name>
    <dbReference type="NCBI Taxonomy" id="2829809"/>
    <lineage>
        <taxon>Bacteria</taxon>
        <taxon>Pseudomonadati</taxon>
        <taxon>Pseudomonadota</taxon>
        <taxon>Gammaproteobacteria</taxon>
        <taxon>Alteromonadales</taxon>
        <taxon>Shewanellaceae</taxon>
        <taxon>Shewanella</taxon>
    </lineage>
</organism>
<evidence type="ECO:0000256" key="4">
    <source>
        <dbReference type="PROSITE-ProRule" id="PRU00284"/>
    </source>
</evidence>
<dbReference type="PRINTS" id="PR00260">
    <property type="entry name" value="CHEMTRNSDUCR"/>
</dbReference>
<dbReference type="PANTHER" id="PTHR32089:SF74">
    <property type="entry name" value="METHYL-ACCEPTING CHEMOTAXIS PROTEIN AER"/>
    <property type="match status" value="1"/>
</dbReference>
<dbReference type="InterPro" id="IPR003660">
    <property type="entry name" value="HAMP_dom"/>
</dbReference>
<dbReference type="Pfam" id="PF00672">
    <property type="entry name" value="HAMP"/>
    <property type="match status" value="1"/>
</dbReference>
<evidence type="ECO:0000256" key="5">
    <source>
        <dbReference type="SAM" id="Phobius"/>
    </source>
</evidence>
<keyword evidence="5" id="KW-0812">Transmembrane</keyword>